<evidence type="ECO:0000256" key="4">
    <source>
        <dbReference type="ARBA" id="ARBA00023136"/>
    </source>
</evidence>
<feature type="transmembrane region" description="Helical" evidence="5">
    <location>
        <begin position="166"/>
        <end position="196"/>
    </location>
</feature>
<dbReference type="Pfam" id="PF07298">
    <property type="entry name" value="NnrU"/>
    <property type="match status" value="1"/>
</dbReference>
<evidence type="ECO:0000256" key="2">
    <source>
        <dbReference type="ARBA" id="ARBA00022692"/>
    </source>
</evidence>
<evidence type="ECO:0000259" key="6">
    <source>
        <dbReference type="Pfam" id="PF07298"/>
    </source>
</evidence>
<keyword evidence="8" id="KW-1185">Reference proteome</keyword>
<evidence type="ECO:0000256" key="3">
    <source>
        <dbReference type="ARBA" id="ARBA00022989"/>
    </source>
</evidence>
<sequence>MVRQFGQGGFLVIYSLVSIVAFSAAVIAFGKAPATPQLWDGQSVVPWTLASLLTLVASALFLASIAGNPALPGTDVSGLSTRIPNGVFKVTRHPMMSAFTLWGLAHILVAPSARTAILAGGVIALAVIGSRGQDAKKAVLHGADWKVWMKRTSFLPDPAAFGHLGLYWVAAVPVWILLTWLHLKIALIPAGLWVWFEQY</sequence>
<evidence type="ECO:0000256" key="1">
    <source>
        <dbReference type="ARBA" id="ARBA00004141"/>
    </source>
</evidence>
<organism evidence="7 8">
    <name type="scientific">Novosphingobium sediminis</name>
    <dbReference type="NCBI Taxonomy" id="707214"/>
    <lineage>
        <taxon>Bacteria</taxon>
        <taxon>Pseudomonadati</taxon>
        <taxon>Pseudomonadota</taxon>
        <taxon>Alphaproteobacteria</taxon>
        <taxon>Sphingomonadales</taxon>
        <taxon>Sphingomonadaceae</taxon>
        <taxon>Novosphingobium</taxon>
    </lineage>
</organism>
<dbReference type="InterPro" id="IPR009915">
    <property type="entry name" value="NnrU_dom"/>
</dbReference>
<comment type="caution">
    <text evidence="7">The sequence shown here is derived from an EMBL/GenBank/DDBJ whole genome shotgun (WGS) entry which is preliminary data.</text>
</comment>
<accession>A0A512AIA7</accession>
<evidence type="ECO:0000256" key="5">
    <source>
        <dbReference type="SAM" id="Phobius"/>
    </source>
</evidence>
<keyword evidence="3 5" id="KW-1133">Transmembrane helix</keyword>
<protein>
    <recommendedName>
        <fullName evidence="6">NnrU domain-containing protein</fullName>
    </recommendedName>
</protein>
<feature type="domain" description="NnrU" evidence="6">
    <location>
        <begin position="2"/>
        <end position="185"/>
    </location>
</feature>
<dbReference type="EMBL" id="BJYR01000009">
    <property type="protein sequence ID" value="GEN99416.1"/>
    <property type="molecule type" value="Genomic_DNA"/>
</dbReference>
<keyword evidence="4 5" id="KW-0472">Membrane</keyword>
<feature type="transmembrane region" description="Helical" evidence="5">
    <location>
        <begin position="12"/>
        <end position="32"/>
    </location>
</feature>
<dbReference type="Proteomes" id="UP000321464">
    <property type="component" value="Unassembled WGS sequence"/>
</dbReference>
<evidence type="ECO:0000313" key="8">
    <source>
        <dbReference type="Proteomes" id="UP000321464"/>
    </source>
</evidence>
<feature type="transmembrane region" description="Helical" evidence="5">
    <location>
        <begin position="44"/>
        <end position="66"/>
    </location>
</feature>
<name>A0A512AIA7_9SPHN</name>
<dbReference type="AlphaFoldDB" id="A0A512AIA7"/>
<gene>
    <name evidence="7" type="ORF">NSE01_12490</name>
</gene>
<evidence type="ECO:0000313" key="7">
    <source>
        <dbReference type="EMBL" id="GEN99416.1"/>
    </source>
</evidence>
<comment type="subcellular location">
    <subcellularLocation>
        <location evidence="1">Membrane</location>
        <topology evidence="1">Multi-pass membrane protein</topology>
    </subcellularLocation>
</comment>
<proteinExistence type="predicted"/>
<keyword evidence="2 5" id="KW-0812">Transmembrane</keyword>
<feature type="transmembrane region" description="Helical" evidence="5">
    <location>
        <begin position="104"/>
        <end position="128"/>
    </location>
</feature>
<dbReference type="GO" id="GO:0016020">
    <property type="term" value="C:membrane"/>
    <property type="evidence" value="ECO:0007669"/>
    <property type="project" value="UniProtKB-SubCell"/>
</dbReference>
<reference evidence="7 8" key="1">
    <citation type="submission" date="2019-07" db="EMBL/GenBank/DDBJ databases">
        <title>Whole genome shotgun sequence of Novosphingobium sediminis NBRC 106119.</title>
        <authorList>
            <person name="Hosoyama A."/>
            <person name="Uohara A."/>
            <person name="Ohji S."/>
            <person name="Ichikawa N."/>
        </authorList>
    </citation>
    <scope>NUCLEOTIDE SEQUENCE [LARGE SCALE GENOMIC DNA]</scope>
    <source>
        <strain evidence="7 8">NBRC 106119</strain>
    </source>
</reference>
<dbReference type="Gene3D" id="1.20.120.1630">
    <property type="match status" value="1"/>
</dbReference>